<reference evidence="3 4" key="1">
    <citation type="submission" date="2017-06" db="EMBL/GenBank/DDBJ databases">
        <title>Ant-infecting Ophiocordyceps genomes reveal a high diversity of potential behavioral manipulation genes and a possible major role for enterotoxins.</title>
        <authorList>
            <person name="De Bekker C."/>
            <person name="Evans H.C."/>
            <person name="Brachmann A."/>
            <person name="Hughes D.P."/>
        </authorList>
    </citation>
    <scope>NUCLEOTIDE SEQUENCE [LARGE SCALE GENOMIC DNA]</scope>
    <source>
        <strain evidence="3 4">Map64</strain>
    </source>
</reference>
<comment type="caution">
    <text evidence="3">The sequence shown here is derived from an EMBL/GenBank/DDBJ whole genome shotgun (WGS) entry which is preliminary data.</text>
</comment>
<dbReference type="PANTHER" id="PTHR42791:SF1">
    <property type="entry name" value="N-ACETYLTRANSFERASE DOMAIN-CONTAINING PROTEIN"/>
    <property type="match status" value="1"/>
</dbReference>
<dbReference type="GO" id="GO:0016747">
    <property type="term" value="F:acyltransferase activity, transferring groups other than amino-acyl groups"/>
    <property type="evidence" value="ECO:0007669"/>
    <property type="project" value="InterPro"/>
</dbReference>
<protein>
    <recommendedName>
        <fullName evidence="2">N-acetyltransferase domain-containing protein</fullName>
    </recommendedName>
</protein>
<dbReference type="InterPro" id="IPR016181">
    <property type="entry name" value="Acyl_CoA_acyltransferase"/>
</dbReference>
<dbReference type="InterPro" id="IPR000182">
    <property type="entry name" value="GNAT_dom"/>
</dbReference>
<accession>A0A2C5XY97</accession>
<dbReference type="EMBL" id="NJET01000173">
    <property type="protein sequence ID" value="PHH59922.1"/>
    <property type="molecule type" value="Genomic_DNA"/>
</dbReference>
<dbReference type="InterPro" id="IPR052523">
    <property type="entry name" value="Trichothecene_AcTrans"/>
</dbReference>
<organism evidence="3 4">
    <name type="scientific">Ophiocordyceps australis</name>
    <dbReference type="NCBI Taxonomy" id="1399860"/>
    <lineage>
        <taxon>Eukaryota</taxon>
        <taxon>Fungi</taxon>
        <taxon>Dikarya</taxon>
        <taxon>Ascomycota</taxon>
        <taxon>Pezizomycotina</taxon>
        <taxon>Sordariomycetes</taxon>
        <taxon>Hypocreomycetidae</taxon>
        <taxon>Hypocreales</taxon>
        <taxon>Ophiocordycipitaceae</taxon>
        <taxon>Ophiocordyceps</taxon>
    </lineage>
</organism>
<keyword evidence="4" id="KW-1185">Reference proteome</keyword>
<dbReference type="OrthoDB" id="410198at2759"/>
<evidence type="ECO:0000313" key="3">
    <source>
        <dbReference type="EMBL" id="PHH59922.1"/>
    </source>
</evidence>
<dbReference type="PROSITE" id="PS51186">
    <property type="entry name" value="GNAT"/>
    <property type="match status" value="1"/>
</dbReference>
<evidence type="ECO:0000256" key="1">
    <source>
        <dbReference type="SAM" id="MobiDB-lite"/>
    </source>
</evidence>
<feature type="domain" description="N-acetyltransferase" evidence="2">
    <location>
        <begin position="94"/>
        <end position="230"/>
    </location>
</feature>
<proteinExistence type="predicted"/>
<dbReference type="Pfam" id="PF13673">
    <property type="entry name" value="Acetyltransf_10"/>
    <property type="match status" value="1"/>
</dbReference>
<evidence type="ECO:0000259" key="2">
    <source>
        <dbReference type="PROSITE" id="PS51186"/>
    </source>
</evidence>
<dbReference type="AlphaFoldDB" id="A0A2C5XY97"/>
<name>A0A2C5XY97_9HYPO</name>
<dbReference type="SUPFAM" id="SSF55729">
    <property type="entry name" value="Acyl-CoA N-acyltransferases (Nat)"/>
    <property type="match status" value="1"/>
</dbReference>
<feature type="region of interest" description="Disordered" evidence="1">
    <location>
        <begin position="100"/>
        <end position="125"/>
    </location>
</feature>
<dbReference type="STRING" id="1399860.A0A2C5XY97"/>
<feature type="compositionally biased region" description="Basic and acidic residues" evidence="1">
    <location>
        <begin position="100"/>
        <end position="112"/>
    </location>
</feature>
<dbReference type="Proteomes" id="UP000226192">
    <property type="component" value="Unassembled WGS sequence"/>
</dbReference>
<gene>
    <name evidence="3" type="ORF">CDD81_2381</name>
</gene>
<evidence type="ECO:0000313" key="4">
    <source>
        <dbReference type="Proteomes" id="UP000226192"/>
    </source>
</evidence>
<dbReference type="PANTHER" id="PTHR42791">
    <property type="entry name" value="GNAT FAMILY ACETYLTRANSFERASE"/>
    <property type="match status" value="1"/>
</dbReference>
<sequence length="279" mass="31285">MSSSKHISVCIQPLNYGDIIACAQLSASAFAVDPHTIVKNLGDEPCDMYDVIRTMLLGCLELRTHIYVKAVDQATGKIVGHAGWAFKGVEETLIPWSAPADDKSAAHQDQPERCNVSTKMSNNDCHDENRQDSIHLLKELEARDMHLWQSEIVPKNKACIFITSLHVSISHQSLGVGSALIQHGNALADQLRLPIWVHSSHQAFEAYRKFGFEVVRELDIDLDEWAPRGPREGEAVMGNKENGKWGRYVIRYMKRCPKMFAPSMEQTTTPIPSSRYKTS</sequence>
<dbReference type="Gene3D" id="3.40.630.30">
    <property type="match status" value="1"/>
</dbReference>